<dbReference type="RefSeq" id="WP_323251078.1">
    <property type="nucleotide sequence ID" value="NZ_JAYFUL010000031.1"/>
</dbReference>
<comment type="caution">
    <text evidence="1">The sequence shown here is derived from an EMBL/GenBank/DDBJ whole genome shotgun (WGS) entry which is preliminary data.</text>
</comment>
<evidence type="ECO:0000313" key="1">
    <source>
        <dbReference type="EMBL" id="MEA5259451.1"/>
    </source>
</evidence>
<organism evidence="1 2">
    <name type="scientific">Arcicella aquatica</name>
    <dbReference type="NCBI Taxonomy" id="217141"/>
    <lineage>
        <taxon>Bacteria</taxon>
        <taxon>Pseudomonadati</taxon>
        <taxon>Bacteroidota</taxon>
        <taxon>Cytophagia</taxon>
        <taxon>Cytophagales</taxon>
        <taxon>Flectobacillaceae</taxon>
        <taxon>Arcicella</taxon>
    </lineage>
</organism>
<evidence type="ECO:0008006" key="3">
    <source>
        <dbReference type="Google" id="ProtNLM"/>
    </source>
</evidence>
<dbReference type="Proteomes" id="UP001304671">
    <property type="component" value="Unassembled WGS sequence"/>
</dbReference>
<dbReference type="EMBL" id="JAYFUL010000031">
    <property type="protein sequence ID" value="MEA5259451.1"/>
    <property type="molecule type" value="Genomic_DNA"/>
</dbReference>
<name>A0ABU5QQU1_9BACT</name>
<proteinExistence type="predicted"/>
<protein>
    <recommendedName>
        <fullName evidence="3">Immunity protein 50 of polymorphic toxin system</fullName>
    </recommendedName>
</protein>
<reference evidence="1 2" key="1">
    <citation type="submission" date="2023-12" db="EMBL/GenBank/DDBJ databases">
        <title>Novel species of the genus Arcicella isolated from rivers.</title>
        <authorList>
            <person name="Lu H."/>
        </authorList>
    </citation>
    <scope>NUCLEOTIDE SEQUENCE [LARGE SCALE GENOMIC DNA]</scope>
    <source>
        <strain evidence="1 2">LMG 21963</strain>
    </source>
</reference>
<keyword evidence="2" id="KW-1185">Reference proteome</keyword>
<sequence>METIEKKLSNFFDYSEFNETTPELVDYRYNVIIVLELELFGDNLTEESKLKQEVNIQYEFDTLFNEKSCFIEPNKKKYKIGFIHNLIKRFFYLEADQSLTHVNFEKDYKGDVGQVIRAINVSKVKFIKIEFVSRFDQI</sequence>
<accession>A0ABU5QQU1</accession>
<gene>
    <name evidence="1" type="ORF">VB264_16750</name>
</gene>
<evidence type="ECO:0000313" key="2">
    <source>
        <dbReference type="Proteomes" id="UP001304671"/>
    </source>
</evidence>